<accession>A0A3N4I6S0</accession>
<reference evidence="2 3" key="1">
    <citation type="journal article" date="2018" name="Nat. Ecol. Evol.">
        <title>Pezizomycetes genomes reveal the molecular basis of ectomycorrhizal truffle lifestyle.</title>
        <authorList>
            <person name="Murat C."/>
            <person name="Payen T."/>
            <person name="Noel B."/>
            <person name="Kuo A."/>
            <person name="Morin E."/>
            <person name="Chen J."/>
            <person name="Kohler A."/>
            <person name="Krizsan K."/>
            <person name="Balestrini R."/>
            <person name="Da Silva C."/>
            <person name="Montanini B."/>
            <person name="Hainaut M."/>
            <person name="Levati E."/>
            <person name="Barry K.W."/>
            <person name="Belfiori B."/>
            <person name="Cichocki N."/>
            <person name="Clum A."/>
            <person name="Dockter R.B."/>
            <person name="Fauchery L."/>
            <person name="Guy J."/>
            <person name="Iotti M."/>
            <person name="Le Tacon F."/>
            <person name="Lindquist E.A."/>
            <person name="Lipzen A."/>
            <person name="Malagnac F."/>
            <person name="Mello A."/>
            <person name="Molinier V."/>
            <person name="Miyauchi S."/>
            <person name="Poulain J."/>
            <person name="Riccioni C."/>
            <person name="Rubini A."/>
            <person name="Sitrit Y."/>
            <person name="Splivallo R."/>
            <person name="Traeger S."/>
            <person name="Wang M."/>
            <person name="Zifcakova L."/>
            <person name="Wipf D."/>
            <person name="Zambonelli A."/>
            <person name="Paolocci F."/>
            <person name="Nowrousian M."/>
            <person name="Ottonello S."/>
            <person name="Baldrian P."/>
            <person name="Spatafora J.W."/>
            <person name="Henrissat B."/>
            <person name="Nagy L.G."/>
            <person name="Aury J.M."/>
            <person name="Wincker P."/>
            <person name="Grigoriev I.V."/>
            <person name="Bonfante P."/>
            <person name="Martin F.M."/>
        </authorList>
    </citation>
    <scope>NUCLEOTIDE SEQUENCE [LARGE SCALE GENOMIC DNA]</scope>
    <source>
        <strain evidence="2 3">RN42</strain>
    </source>
</reference>
<evidence type="ECO:0000313" key="3">
    <source>
        <dbReference type="Proteomes" id="UP000275078"/>
    </source>
</evidence>
<feature type="compositionally biased region" description="Acidic residues" evidence="1">
    <location>
        <begin position="377"/>
        <end position="402"/>
    </location>
</feature>
<dbReference type="EMBL" id="ML119694">
    <property type="protein sequence ID" value="RPA79861.1"/>
    <property type="molecule type" value="Genomic_DNA"/>
</dbReference>
<dbReference type="AlphaFoldDB" id="A0A3N4I6S0"/>
<protein>
    <submittedName>
        <fullName evidence="2">Uncharacterized protein</fullName>
    </submittedName>
</protein>
<dbReference type="Proteomes" id="UP000275078">
    <property type="component" value="Unassembled WGS sequence"/>
</dbReference>
<feature type="compositionally biased region" description="Polar residues" evidence="1">
    <location>
        <begin position="324"/>
        <end position="351"/>
    </location>
</feature>
<name>A0A3N4I6S0_ASCIM</name>
<organism evidence="2 3">
    <name type="scientific">Ascobolus immersus RN42</name>
    <dbReference type="NCBI Taxonomy" id="1160509"/>
    <lineage>
        <taxon>Eukaryota</taxon>
        <taxon>Fungi</taxon>
        <taxon>Dikarya</taxon>
        <taxon>Ascomycota</taxon>
        <taxon>Pezizomycotina</taxon>
        <taxon>Pezizomycetes</taxon>
        <taxon>Pezizales</taxon>
        <taxon>Ascobolaceae</taxon>
        <taxon>Ascobolus</taxon>
    </lineage>
</organism>
<feature type="compositionally biased region" description="Basic and acidic residues" evidence="1">
    <location>
        <begin position="70"/>
        <end position="79"/>
    </location>
</feature>
<feature type="compositionally biased region" description="Basic and acidic residues" evidence="1">
    <location>
        <begin position="313"/>
        <end position="323"/>
    </location>
</feature>
<evidence type="ECO:0000313" key="2">
    <source>
        <dbReference type="EMBL" id="RPA79861.1"/>
    </source>
</evidence>
<feature type="compositionally biased region" description="Basic and acidic residues" evidence="1">
    <location>
        <begin position="42"/>
        <end position="61"/>
    </location>
</feature>
<evidence type="ECO:0000256" key="1">
    <source>
        <dbReference type="SAM" id="MobiDB-lite"/>
    </source>
</evidence>
<gene>
    <name evidence="2" type="ORF">BJ508DRAFT_327911</name>
</gene>
<sequence>MPATTYVYRNCRVFNCDCPQYFADSTTPSLCAYCEHPEKTHAWRKDSEEDRSSDKGVEKSRTPSQAAPARVDDKARNARESTIGRGLQASGPARAVSEARTERRRASSKLQSAPKESTFRKGVSEDVHKYHNRHRSSSTAAISTTTRPIMGTVSAARGISTSTKPSTTVTASTTASQTSSEFIQVFISLFAWFRHGKPTQMDSEQGFRFRKLEKIEDLPSWLDGLVLKHKSWEYKPSDQIFDDSERRDIEISSFFKQKNLPGLSFIDVKTPCRFYDLYSQLYDMALQTTTLTKPTENQFRIAILIPMKIEEKTEGPERYRERGTLQSQSPGRSLTVPSTPTRRPKSSTPFDTSLRHSLMASPSQLRRGSRLSMAPLQEEDEGNENENENEEEDEEEEKETEVEIGTTSGLKRKRSLSENPEETNSTIQDALEEADRNWPDTTDTKSAFTAVRSSFTTTFSVF</sequence>
<feature type="region of interest" description="Disordered" evidence="1">
    <location>
        <begin position="42"/>
        <end position="122"/>
    </location>
</feature>
<keyword evidence="3" id="KW-1185">Reference proteome</keyword>
<proteinExistence type="predicted"/>
<feature type="region of interest" description="Disordered" evidence="1">
    <location>
        <begin position="313"/>
        <end position="443"/>
    </location>
</feature>